<dbReference type="Gene3D" id="2.40.10.10">
    <property type="entry name" value="Trypsin-like serine proteases"/>
    <property type="match status" value="1"/>
</dbReference>
<dbReference type="InterPro" id="IPR001254">
    <property type="entry name" value="Trypsin_dom"/>
</dbReference>
<dbReference type="SUPFAM" id="SSF52540">
    <property type="entry name" value="P-loop containing nucleoside triphosphate hydrolases"/>
    <property type="match status" value="1"/>
</dbReference>
<dbReference type="InterPro" id="IPR042197">
    <property type="entry name" value="Apaf_helical"/>
</dbReference>
<dbReference type="InterPro" id="IPR036770">
    <property type="entry name" value="Ankyrin_rpt-contain_sf"/>
</dbReference>
<dbReference type="Proteomes" id="UP000708148">
    <property type="component" value="Unassembled WGS sequence"/>
</dbReference>
<dbReference type="PANTHER" id="PTHR36766:SF30">
    <property type="entry name" value="TIR-NBS TYPE DISEASE RESISTANCE PROTEIN-RELATED"/>
    <property type="match status" value="1"/>
</dbReference>
<keyword evidence="5" id="KW-0812">Transmembrane</keyword>
<dbReference type="CDD" id="cd00190">
    <property type="entry name" value="Tryp_SPc"/>
    <property type="match status" value="1"/>
</dbReference>
<evidence type="ECO:0000256" key="4">
    <source>
        <dbReference type="RuleBase" id="RU363034"/>
    </source>
</evidence>
<evidence type="ECO:0000256" key="2">
    <source>
        <dbReference type="ARBA" id="ARBA00022737"/>
    </source>
</evidence>
<evidence type="ECO:0000256" key="5">
    <source>
        <dbReference type="SAM" id="Phobius"/>
    </source>
</evidence>
<dbReference type="OrthoDB" id="1699190at2759"/>
<feature type="transmembrane region" description="Helical" evidence="5">
    <location>
        <begin position="362"/>
        <end position="381"/>
    </location>
</feature>
<dbReference type="PROSITE" id="PS50240">
    <property type="entry name" value="TRYPSIN_DOM"/>
    <property type="match status" value="1"/>
</dbReference>
<feature type="repeat" description="ANK" evidence="3">
    <location>
        <begin position="1288"/>
        <end position="1316"/>
    </location>
</feature>
<dbReference type="GO" id="GO:0005930">
    <property type="term" value="C:axoneme"/>
    <property type="evidence" value="ECO:0007669"/>
    <property type="project" value="UniProtKB-SubCell"/>
</dbReference>
<evidence type="ECO:0000313" key="9">
    <source>
        <dbReference type="Proteomes" id="UP000708148"/>
    </source>
</evidence>
<keyword evidence="3" id="KW-0040">ANK repeat</keyword>
<dbReference type="SMART" id="SM00248">
    <property type="entry name" value="ANK"/>
    <property type="match status" value="4"/>
</dbReference>
<dbReference type="PRINTS" id="PR00364">
    <property type="entry name" value="DISEASERSIST"/>
</dbReference>
<dbReference type="InterPro" id="IPR043504">
    <property type="entry name" value="Peptidase_S1_PA_chymotrypsin"/>
</dbReference>
<protein>
    <recommendedName>
        <fullName evidence="7">Peptidase S1 domain-containing protein</fullName>
    </recommendedName>
</protein>
<comment type="caution">
    <text evidence="8">The sequence shown here is derived from an EMBL/GenBank/DDBJ whole genome shotgun (WGS) entry which is preliminary data.</text>
</comment>
<keyword evidence="6" id="KW-0732">Signal</keyword>
<dbReference type="InterPro" id="IPR027417">
    <property type="entry name" value="P-loop_NTPase"/>
</dbReference>
<dbReference type="Gene3D" id="3.80.10.10">
    <property type="entry name" value="Ribonuclease Inhibitor"/>
    <property type="match status" value="1"/>
</dbReference>
<evidence type="ECO:0000259" key="7">
    <source>
        <dbReference type="PROSITE" id="PS50240"/>
    </source>
</evidence>
<dbReference type="PROSITE" id="PS50297">
    <property type="entry name" value="ANK_REP_REGION"/>
    <property type="match status" value="3"/>
</dbReference>
<proteinExistence type="predicted"/>
<keyword evidence="9" id="KW-1185">Reference proteome</keyword>
<feature type="chain" id="PRO_5035900186" description="Peptidase S1 domain-containing protein" evidence="6">
    <location>
        <begin position="20"/>
        <end position="1348"/>
    </location>
</feature>
<dbReference type="InterPro" id="IPR018114">
    <property type="entry name" value="TRYPSIN_HIS"/>
</dbReference>
<reference evidence="8" key="1">
    <citation type="submission" date="2020-12" db="EMBL/GenBank/DDBJ databases">
        <authorList>
            <person name="Iha C."/>
        </authorList>
    </citation>
    <scope>NUCLEOTIDE SEQUENCE</scope>
</reference>
<dbReference type="PROSITE" id="PS00135">
    <property type="entry name" value="TRYPSIN_SER"/>
    <property type="match status" value="1"/>
</dbReference>
<dbReference type="Pfam" id="PF23598">
    <property type="entry name" value="LRR_14"/>
    <property type="match status" value="1"/>
</dbReference>
<dbReference type="PROSITE" id="PS50088">
    <property type="entry name" value="ANK_REPEAT"/>
    <property type="match status" value="3"/>
</dbReference>
<keyword evidence="4" id="KW-0645">Protease</keyword>
<feature type="repeat" description="ANK" evidence="3">
    <location>
        <begin position="1185"/>
        <end position="1217"/>
    </location>
</feature>
<dbReference type="InterPro" id="IPR033116">
    <property type="entry name" value="TRYPSIN_SER"/>
</dbReference>
<keyword evidence="5" id="KW-0472">Membrane</keyword>
<feature type="signal peptide" evidence="6">
    <location>
        <begin position="1"/>
        <end position="19"/>
    </location>
</feature>
<dbReference type="Gene3D" id="3.40.50.300">
    <property type="entry name" value="P-loop containing nucleotide triphosphate hydrolases"/>
    <property type="match status" value="1"/>
</dbReference>
<dbReference type="Pfam" id="PF00089">
    <property type="entry name" value="Trypsin"/>
    <property type="match status" value="1"/>
</dbReference>
<dbReference type="Gene3D" id="1.10.10.10">
    <property type="entry name" value="Winged helix-like DNA-binding domain superfamily/Winged helix DNA-binding domain"/>
    <property type="match status" value="1"/>
</dbReference>
<dbReference type="InterPro" id="IPR002110">
    <property type="entry name" value="Ankyrin_rpt"/>
</dbReference>
<dbReference type="InterPro" id="IPR055414">
    <property type="entry name" value="LRR_R13L4/SHOC2-like"/>
</dbReference>
<dbReference type="Pfam" id="PF00931">
    <property type="entry name" value="NB-ARC"/>
    <property type="match status" value="1"/>
</dbReference>
<dbReference type="Gene3D" id="1.10.8.430">
    <property type="entry name" value="Helical domain of apoptotic protease-activating factors"/>
    <property type="match status" value="1"/>
</dbReference>
<dbReference type="Gene3D" id="1.25.40.20">
    <property type="entry name" value="Ankyrin repeat-containing domain"/>
    <property type="match status" value="2"/>
</dbReference>
<dbReference type="SUPFAM" id="SSF50494">
    <property type="entry name" value="Trypsin-like serine proteases"/>
    <property type="match status" value="1"/>
</dbReference>
<feature type="repeat" description="ANK" evidence="3">
    <location>
        <begin position="1255"/>
        <end position="1287"/>
    </location>
</feature>
<feature type="domain" description="Peptidase S1" evidence="7">
    <location>
        <begin position="98"/>
        <end position="336"/>
    </location>
</feature>
<dbReference type="GO" id="GO:0006508">
    <property type="term" value="P:proteolysis"/>
    <property type="evidence" value="ECO:0007669"/>
    <property type="project" value="UniProtKB-KW"/>
</dbReference>
<dbReference type="InterPro" id="IPR032675">
    <property type="entry name" value="LRR_dom_sf"/>
</dbReference>
<dbReference type="InterPro" id="IPR036388">
    <property type="entry name" value="WH-like_DNA-bd_sf"/>
</dbReference>
<dbReference type="GO" id="GO:0043531">
    <property type="term" value="F:ADP binding"/>
    <property type="evidence" value="ECO:0007669"/>
    <property type="project" value="InterPro"/>
</dbReference>
<name>A0A8S1IL96_9CHLO</name>
<dbReference type="PANTHER" id="PTHR36766">
    <property type="entry name" value="PLANT BROAD-SPECTRUM MILDEW RESISTANCE PROTEIN RPW8"/>
    <property type="match status" value="1"/>
</dbReference>
<dbReference type="EMBL" id="CAJHUC010000382">
    <property type="protein sequence ID" value="CAD7695718.1"/>
    <property type="molecule type" value="Genomic_DNA"/>
</dbReference>
<gene>
    <name evidence="8" type="ORF">OSTQU699_LOCUS1079</name>
</gene>
<dbReference type="InterPro" id="IPR009003">
    <property type="entry name" value="Peptidase_S1_PA"/>
</dbReference>
<dbReference type="SUPFAM" id="SSF52058">
    <property type="entry name" value="L domain-like"/>
    <property type="match status" value="1"/>
</dbReference>
<dbReference type="GO" id="GO:0004252">
    <property type="term" value="F:serine-type endopeptidase activity"/>
    <property type="evidence" value="ECO:0007669"/>
    <property type="project" value="InterPro"/>
</dbReference>
<organism evidence="8 9">
    <name type="scientific">Ostreobium quekettii</name>
    <dbReference type="NCBI Taxonomy" id="121088"/>
    <lineage>
        <taxon>Eukaryota</taxon>
        <taxon>Viridiplantae</taxon>
        <taxon>Chlorophyta</taxon>
        <taxon>core chlorophytes</taxon>
        <taxon>Ulvophyceae</taxon>
        <taxon>TCBD clade</taxon>
        <taxon>Bryopsidales</taxon>
        <taxon>Ostreobineae</taxon>
        <taxon>Ostreobiaceae</taxon>
        <taxon>Ostreobium</taxon>
    </lineage>
</organism>
<evidence type="ECO:0000313" key="8">
    <source>
        <dbReference type="EMBL" id="CAD7695718.1"/>
    </source>
</evidence>
<dbReference type="SMART" id="SM00020">
    <property type="entry name" value="Tryp_SPc"/>
    <property type="match status" value="1"/>
</dbReference>
<keyword evidence="2" id="KW-0677">Repeat</keyword>
<sequence length="1348" mass="150112">MQLLVVLLWLSTSVHLTSLDSKGVNRANACGNDRHICPYDWKSYNPLSSTSSPVVTSCEERSQMPDELPQGRTLSQPGDPFMAGLERETTVQAPTFRLKNGTPAPKGRFPWMVSIRDSSRMHICGGILIDRQYVLTAAHCVDEKNGIGKNGIVHISPHATNDDEKKRGVVALRIARTCIFPGWEGNIQSGVDLALLQLPKRVHVKTPSLAEPGSTLRKGTPVYALGWGLNKIGNLPPELQMATDLILADKDRCPYRNAVAPHLLCAYARTQDTCRGDSGGPLLQPDMRFNCLEEGNPSIDLILGVVSSGGNCSDDGSAGLYTRVDRYRDWMTDVMSGKVSPEYCMSEGKPGAPQAGRLHTKIIVSLALLFAVVMGILLIYWRCSHLGTAQFWQVPGIRNTSYRTVPSSEEVPEPITVPHKESVLEPRPSRLSTLSQLRAVPKIESSTSDLPAHPDAVALDDQVSRVIDMLLKGKKRYVAILGMGGIGKTTLARAVIHNRRILERYPTHGYVVVSQNPEMTKTQRFVWEAIRHTKGPHFMTAEEGKLRLQEEFKGEDFFLVLDDVWEEQDIMDLEFASNDSRVLITTRHDKVAACMGAERHYVPALDEEQSYKLFCKCAFGDGKPERWQAQHVDDIVTECAGLPLALEIMGGEVKTYKEDSGTAATPWEREQWEKAAKRISDKLDHKDVFYRVFRLSFDNLPKEHQTTMLGMSMLPEDYHARESDIVDVMTSTGLCDEEYKGREVLRTLVEKSLILSSGTDHMLVYEFQSSGPKVYHLHDVIRDSALALLRERKVAVRDRLVLSQLKCSDCCGQEFAATRFSADQGFTDEQMQCLETVKMPKLEMVLLRNPKVGELPAFLIGPKLQVLDLTASGIVNLPPEISCLQVLQLLRVDHCKKLECLPDEVGKMMKLRVLSLRGCRSICELPESVGSLQKLSKLLMPFCGIADLWMAEQPAFKNVTVLDLSRCFGLVELPGNFGEMASLVCLNLGGCWRLASLPSSIGKLTQLSTLLLHGCSSLVGLPASFTQLRQLKVLDVQHCSKLKCLPGKTEWCPKLSFLRLQGNFKMTFPKFVEKLKVLYMLGLPMETCDEPHGRQLVTTELLPIDYRGGANTSDLYLPEKWKLPEAIVQGILKKEIWLEHVPTRECKFNTSQIGSTPLHWGAWHGLNKMVKLHLKRTDVNIKDAYGNTPLIAAARHGHESIVELLLDNGADVNMDDHADDKSSRRLRPSDRWWTACEVSICGLSGYIKAAALPQSNSTPLIIAVEHGHKRIVELLLHRKAAVDCPRKSGRTPIIAAAAQGHADILNILIDADASVHESVPVNKYVRARGPYCFAYIDEHVFPVCCVQF</sequence>
<dbReference type="SUPFAM" id="SSF48403">
    <property type="entry name" value="Ankyrin repeat"/>
    <property type="match status" value="1"/>
</dbReference>
<keyword evidence="5" id="KW-1133">Transmembrane helix</keyword>
<dbReference type="InterPro" id="IPR002182">
    <property type="entry name" value="NB-ARC"/>
</dbReference>
<keyword evidence="4" id="KW-0720">Serine protease</keyword>
<evidence type="ECO:0000256" key="1">
    <source>
        <dbReference type="ARBA" id="ARBA00004430"/>
    </source>
</evidence>
<feature type="transmembrane region" description="Helical" evidence="5">
    <location>
        <begin position="477"/>
        <end position="496"/>
    </location>
</feature>
<dbReference type="PROSITE" id="PS00134">
    <property type="entry name" value="TRYPSIN_HIS"/>
    <property type="match status" value="1"/>
</dbReference>
<comment type="subcellular location">
    <subcellularLocation>
        <location evidence="1">Cytoplasm</location>
        <location evidence="1">Cytoskeleton</location>
        <location evidence="1">Cilium axoneme</location>
    </subcellularLocation>
</comment>
<accession>A0A8S1IL96</accession>
<evidence type="ECO:0000256" key="3">
    <source>
        <dbReference type="PROSITE-ProRule" id="PRU00023"/>
    </source>
</evidence>
<dbReference type="GO" id="GO:0006952">
    <property type="term" value="P:defense response"/>
    <property type="evidence" value="ECO:0007669"/>
    <property type="project" value="UniProtKB-KW"/>
</dbReference>
<evidence type="ECO:0000256" key="6">
    <source>
        <dbReference type="SAM" id="SignalP"/>
    </source>
</evidence>
<keyword evidence="4" id="KW-0378">Hydrolase</keyword>
<dbReference type="Pfam" id="PF12796">
    <property type="entry name" value="Ank_2"/>
    <property type="match status" value="2"/>
</dbReference>
<dbReference type="PRINTS" id="PR01415">
    <property type="entry name" value="ANKYRIN"/>
</dbReference>